<name>A0A498I3B7_MALDO</name>
<accession>A0A498I3B7</accession>
<gene>
    <name evidence="2" type="ORF">DVH24_042728</name>
</gene>
<evidence type="ECO:0000256" key="1">
    <source>
        <dbReference type="SAM" id="MobiDB-lite"/>
    </source>
</evidence>
<dbReference type="AlphaFoldDB" id="A0A498I3B7"/>
<feature type="compositionally biased region" description="Basic residues" evidence="1">
    <location>
        <begin position="79"/>
        <end position="98"/>
    </location>
</feature>
<dbReference type="EMBL" id="RDQH01000341">
    <property type="protein sequence ID" value="RXH75941.1"/>
    <property type="molecule type" value="Genomic_DNA"/>
</dbReference>
<comment type="caution">
    <text evidence="2">The sequence shown here is derived from an EMBL/GenBank/DDBJ whole genome shotgun (WGS) entry which is preliminary data.</text>
</comment>
<sequence length="107" mass="11855">MRHMLVPLGQPTLATFSGQLVDELSLCRVANQEVKDLEGMTYLIGCELTGSQRRTSTSLLGYDEYFPEKLGLVGESSKGKKKKRGKVKPRPSPRKSGKKNICDLRGD</sequence>
<proteinExistence type="predicted"/>
<evidence type="ECO:0000313" key="2">
    <source>
        <dbReference type="EMBL" id="RXH75941.1"/>
    </source>
</evidence>
<protein>
    <submittedName>
        <fullName evidence="2">Uncharacterized protein</fullName>
    </submittedName>
</protein>
<keyword evidence="3" id="KW-1185">Reference proteome</keyword>
<organism evidence="2 3">
    <name type="scientific">Malus domestica</name>
    <name type="common">Apple</name>
    <name type="synonym">Pyrus malus</name>
    <dbReference type="NCBI Taxonomy" id="3750"/>
    <lineage>
        <taxon>Eukaryota</taxon>
        <taxon>Viridiplantae</taxon>
        <taxon>Streptophyta</taxon>
        <taxon>Embryophyta</taxon>
        <taxon>Tracheophyta</taxon>
        <taxon>Spermatophyta</taxon>
        <taxon>Magnoliopsida</taxon>
        <taxon>eudicotyledons</taxon>
        <taxon>Gunneridae</taxon>
        <taxon>Pentapetalae</taxon>
        <taxon>rosids</taxon>
        <taxon>fabids</taxon>
        <taxon>Rosales</taxon>
        <taxon>Rosaceae</taxon>
        <taxon>Amygdaloideae</taxon>
        <taxon>Maleae</taxon>
        <taxon>Malus</taxon>
    </lineage>
</organism>
<feature type="region of interest" description="Disordered" evidence="1">
    <location>
        <begin position="75"/>
        <end position="107"/>
    </location>
</feature>
<reference evidence="2 3" key="1">
    <citation type="submission" date="2018-10" db="EMBL/GenBank/DDBJ databases">
        <title>A high-quality apple genome assembly.</title>
        <authorList>
            <person name="Hu J."/>
        </authorList>
    </citation>
    <scope>NUCLEOTIDE SEQUENCE [LARGE SCALE GENOMIC DNA]</scope>
    <source>
        <strain evidence="3">cv. HFTH1</strain>
        <tissue evidence="2">Young leaf</tissue>
    </source>
</reference>
<dbReference type="Proteomes" id="UP000290289">
    <property type="component" value="Chromosome 15"/>
</dbReference>
<evidence type="ECO:0000313" key="3">
    <source>
        <dbReference type="Proteomes" id="UP000290289"/>
    </source>
</evidence>